<comment type="catalytic activity">
    <reaction evidence="10 11">
        <text>(S)-dihydroorotate + a quinone = orotate + a quinol</text>
        <dbReference type="Rhea" id="RHEA:30187"/>
        <dbReference type="ChEBI" id="CHEBI:24646"/>
        <dbReference type="ChEBI" id="CHEBI:30839"/>
        <dbReference type="ChEBI" id="CHEBI:30864"/>
        <dbReference type="ChEBI" id="CHEBI:132124"/>
        <dbReference type="EC" id="1.3.5.2"/>
    </reaction>
</comment>
<reference evidence="14" key="1">
    <citation type="journal article" date="2019" name="Int. J. Syst. Evol. Microbiol.">
        <title>The Global Catalogue of Microorganisms (GCM) 10K type strain sequencing project: providing services to taxonomists for standard genome sequencing and annotation.</title>
        <authorList>
            <consortium name="The Broad Institute Genomics Platform"/>
            <consortium name="The Broad Institute Genome Sequencing Center for Infectious Disease"/>
            <person name="Wu L."/>
            <person name="Ma J."/>
        </authorList>
    </citation>
    <scope>NUCLEOTIDE SEQUENCE [LARGE SCALE GENOMIC DNA]</scope>
    <source>
        <strain evidence="14">JCM 17555</strain>
    </source>
</reference>
<feature type="active site" description="Nucleophile" evidence="11">
    <location>
        <position position="184"/>
    </location>
</feature>
<proteinExistence type="inferred from homology"/>
<keyword evidence="7 11" id="KW-0665">Pyrimidine biosynthesis</keyword>
<sequence length="357" mass="38387">MMSALARMYPWMRNFLFRLDAEQSHDKALAGLRFMQRTGLLKKLARGSVAGQPGVIKVMGLDFPNRVGLAAGLDKDGECIDAFGSLGFGFIEVGTVTPKPQVGSDKPRMFRLEDRQAIINRMGFNNLGVEKLVSRLQARNWPGIVGVNIGKNKDTPAESAHIDYLDCFRAVHSVADYVTINLSSPNTPGLRALQFGSALDQLLETMKAEQARLEKQSGRYVPLALKIAPDLTHEEVQSVAVQAHRAGIDALIATNTTLSRQGVEAAQHAREIGGLSGAPLTARADELLQWLVTALREVDSDMPVIASGGIMTPSDAAAKLQRGAALVQVYTGFIYAGPALVEAIADLDMGQPGDRAA</sequence>
<dbReference type="NCBIfam" id="TIGR01036">
    <property type="entry name" value="pyrD_sub2"/>
    <property type="match status" value="1"/>
</dbReference>
<feature type="binding site" evidence="11">
    <location>
        <begin position="120"/>
        <end position="124"/>
    </location>
    <ligand>
        <name>substrate</name>
    </ligand>
</feature>
<dbReference type="NCBIfam" id="NF003644">
    <property type="entry name" value="PRK05286.1-1"/>
    <property type="match status" value="1"/>
</dbReference>
<dbReference type="SUPFAM" id="SSF51395">
    <property type="entry name" value="FMN-linked oxidoreductases"/>
    <property type="match status" value="1"/>
</dbReference>
<evidence type="ECO:0000256" key="4">
    <source>
        <dbReference type="ARBA" id="ARBA00005359"/>
    </source>
</evidence>
<feature type="binding site" evidence="11">
    <location>
        <position position="226"/>
    </location>
    <ligand>
        <name>FMN</name>
        <dbReference type="ChEBI" id="CHEBI:58210"/>
    </ligand>
</feature>
<dbReference type="EC" id="1.3.5.2" evidence="11"/>
<feature type="domain" description="Dihydroorotate dehydrogenase catalytic" evidence="12">
    <location>
        <begin position="57"/>
        <end position="345"/>
    </location>
</feature>
<comment type="subunit">
    <text evidence="11">Monomer.</text>
</comment>
<keyword evidence="5 11" id="KW-0285">Flavoprotein</keyword>
<evidence type="ECO:0000256" key="3">
    <source>
        <dbReference type="ARBA" id="ARBA00005161"/>
    </source>
</evidence>
<comment type="subcellular location">
    <subcellularLocation>
        <location evidence="11">Cell membrane</location>
        <topology evidence="11">Peripheral membrane protein</topology>
    </subcellularLocation>
    <subcellularLocation>
        <location evidence="2">Membrane</location>
    </subcellularLocation>
</comment>
<organism evidence="13 14">
    <name type="scientific">Allohahella marinimesophila</name>
    <dbReference type="NCBI Taxonomy" id="1054972"/>
    <lineage>
        <taxon>Bacteria</taxon>
        <taxon>Pseudomonadati</taxon>
        <taxon>Pseudomonadota</taxon>
        <taxon>Gammaproteobacteria</taxon>
        <taxon>Oceanospirillales</taxon>
        <taxon>Hahellaceae</taxon>
        <taxon>Allohahella</taxon>
    </lineage>
</organism>
<comment type="function">
    <text evidence="1 11">Catalyzes the conversion of dihydroorotate to orotate with quinone as electron acceptor.</text>
</comment>
<dbReference type="InterPro" id="IPR005719">
    <property type="entry name" value="Dihydroorotate_DH_2"/>
</dbReference>
<keyword evidence="11" id="KW-1003">Cell membrane</keyword>
<dbReference type="RefSeq" id="WP_344803384.1">
    <property type="nucleotide sequence ID" value="NZ_BAABBO010000001.1"/>
</dbReference>
<dbReference type="Proteomes" id="UP001501337">
    <property type="component" value="Unassembled WGS sequence"/>
</dbReference>
<dbReference type="NCBIfam" id="NF003652">
    <property type="entry name" value="PRK05286.2-5"/>
    <property type="match status" value="1"/>
</dbReference>
<dbReference type="InterPro" id="IPR050074">
    <property type="entry name" value="DHO_dehydrogenase"/>
</dbReference>
<feature type="binding site" evidence="11">
    <location>
        <begin position="330"/>
        <end position="331"/>
    </location>
    <ligand>
        <name>FMN</name>
        <dbReference type="ChEBI" id="CHEBI:58210"/>
    </ligand>
</feature>
<dbReference type="InterPro" id="IPR013785">
    <property type="entry name" value="Aldolase_TIM"/>
</dbReference>
<feature type="binding site" evidence="11">
    <location>
        <begin position="71"/>
        <end position="75"/>
    </location>
    <ligand>
        <name>FMN</name>
        <dbReference type="ChEBI" id="CHEBI:58210"/>
    </ligand>
</feature>
<dbReference type="NCBIfam" id="NF003646">
    <property type="entry name" value="PRK05286.1-4"/>
    <property type="match status" value="1"/>
</dbReference>
<evidence type="ECO:0000256" key="9">
    <source>
        <dbReference type="ARBA" id="ARBA00023136"/>
    </source>
</evidence>
<dbReference type="Pfam" id="PF01180">
    <property type="entry name" value="DHO_dh"/>
    <property type="match status" value="1"/>
</dbReference>
<feature type="binding site" evidence="11">
    <location>
        <position position="75"/>
    </location>
    <ligand>
        <name>substrate</name>
    </ligand>
</feature>
<dbReference type="PROSITE" id="PS00912">
    <property type="entry name" value="DHODEHASE_2"/>
    <property type="match status" value="1"/>
</dbReference>
<feature type="binding site" evidence="11">
    <location>
        <position position="186"/>
    </location>
    <ligand>
        <name>substrate</name>
    </ligand>
</feature>
<keyword evidence="6 11" id="KW-0288">FMN</keyword>
<name>A0ABP7NP07_9GAMM</name>
<evidence type="ECO:0000256" key="10">
    <source>
        <dbReference type="ARBA" id="ARBA00048639"/>
    </source>
</evidence>
<evidence type="ECO:0000256" key="8">
    <source>
        <dbReference type="ARBA" id="ARBA00023002"/>
    </source>
</evidence>
<feature type="binding site" evidence="11">
    <location>
        <position position="95"/>
    </location>
    <ligand>
        <name>FMN</name>
        <dbReference type="ChEBI" id="CHEBI:58210"/>
    </ligand>
</feature>
<dbReference type="HAMAP" id="MF_00225">
    <property type="entry name" value="DHO_dh_type2"/>
    <property type="match status" value="1"/>
</dbReference>
<gene>
    <name evidence="11" type="primary">pyrD</name>
    <name evidence="13" type="ORF">GCM10022278_07410</name>
</gene>
<feature type="binding site" evidence="11">
    <location>
        <position position="309"/>
    </location>
    <ligand>
        <name>FMN</name>
        <dbReference type="ChEBI" id="CHEBI:58210"/>
    </ligand>
</feature>
<keyword evidence="14" id="KW-1185">Reference proteome</keyword>
<dbReference type="EMBL" id="BAABBO010000001">
    <property type="protein sequence ID" value="GAA3950791.1"/>
    <property type="molecule type" value="Genomic_DNA"/>
</dbReference>
<feature type="binding site" evidence="11">
    <location>
        <position position="254"/>
    </location>
    <ligand>
        <name>FMN</name>
        <dbReference type="ChEBI" id="CHEBI:58210"/>
    </ligand>
</feature>
<protein>
    <recommendedName>
        <fullName evidence="11">Dihydroorotate dehydrogenase (quinone)</fullName>
        <ecNumber evidence="11">1.3.5.2</ecNumber>
    </recommendedName>
    <alternativeName>
        <fullName evidence="11">DHOdehase</fullName>
        <shortName evidence="11">DHOD</shortName>
        <shortName evidence="11">DHODase</shortName>
    </alternativeName>
    <alternativeName>
        <fullName evidence="11">Dihydroorotate oxidase</fullName>
    </alternativeName>
</protein>
<dbReference type="PANTHER" id="PTHR48109">
    <property type="entry name" value="DIHYDROOROTATE DEHYDROGENASE (QUINONE), MITOCHONDRIAL-RELATED"/>
    <property type="match status" value="1"/>
</dbReference>
<evidence type="ECO:0000256" key="6">
    <source>
        <dbReference type="ARBA" id="ARBA00022643"/>
    </source>
</evidence>
<keyword evidence="8 11" id="KW-0560">Oxidoreductase</keyword>
<evidence type="ECO:0000256" key="5">
    <source>
        <dbReference type="ARBA" id="ARBA00022630"/>
    </source>
</evidence>
<evidence type="ECO:0000313" key="14">
    <source>
        <dbReference type="Proteomes" id="UP001501337"/>
    </source>
</evidence>
<comment type="cofactor">
    <cofactor evidence="11">
        <name>FMN</name>
        <dbReference type="ChEBI" id="CHEBI:58210"/>
    </cofactor>
    <text evidence="11">Binds 1 FMN per subunit.</text>
</comment>
<dbReference type="CDD" id="cd04738">
    <property type="entry name" value="DHOD_2_like"/>
    <property type="match status" value="1"/>
</dbReference>
<dbReference type="Gene3D" id="3.20.20.70">
    <property type="entry name" value="Aldolase class I"/>
    <property type="match status" value="1"/>
</dbReference>
<evidence type="ECO:0000256" key="7">
    <source>
        <dbReference type="ARBA" id="ARBA00022975"/>
    </source>
</evidence>
<comment type="similarity">
    <text evidence="4 11">Belongs to the dihydroorotate dehydrogenase family. Type 2 subfamily.</text>
</comment>
<feature type="binding site" evidence="11">
    <location>
        <begin position="255"/>
        <end position="256"/>
    </location>
    <ligand>
        <name>substrate</name>
    </ligand>
</feature>
<feature type="binding site" evidence="11">
    <location>
        <position position="181"/>
    </location>
    <ligand>
        <name>FMN</name>
        <dbReference type="ChEBI" id="CHEBI:58210"/>
    </ligand>
</feature>
<feature type="binding site" evidence="11">
    <location>
        <position position="181"/>
    </location>
    <ligand>
        <name>substrate</name>
    </ligand>
</feature>
<dbReference type="PANTHER" id="PTHR48109:SF4">
    <property type="entry name" value="DIHYDROOROTATE DEHYDROGENASE (QUINONE), MITOCHONDRIAL"/>
    <property type="match status" value="1"/>
</dbReference>
<evidence type="ECO:0000313" key="13">
    <source>
        <dbReference type="EMBL" id="GAA3950791.1"/>
    </source>
</evidence>
<feature type="binding site" evidence="11">
    <location>
        <position position="148"/>
    </location>
    <ligand>
        <name>FMN</name>
        <dbReference type="ChEBI" id="CHEBI:58210"/>
    </ligand>
</feature>
<evidence type="ECO:0000259" key="12">
    <source>
        <dbReference type="Pfam" id="PF01180"/>
    </source>
</evidence>
<evidence type="ECO:0000256" key="11">
    <source>
        <dbReference type="HAMAP-Rule" id="MF_00225"/>
    </source>
</evidence>
<dbReference type="InterPro" id="IPR005720">
    <property type="entry name" value="Dihydroorotate_DH_cat"/>
</dbReference>
<keyword evidence="9 11" id="KW-0472">Membrane</keyword>
<accession>A0ABP7NP07</accession>
<comment type="pathway">
    <text evidence="3 11">Pyrimidine metabolism; UMP biosynthesis via de novo pathway; orotate from (S)-dihydroorotate (quinone route): step 1/1.</text>
</comment>
<dbReference type="InterPro" id="IPR001295">
    <property type="entry name" value="Dihydroorotate_DH_CS"/>
</dbReference>
<evidence type="ECO:0000256" key="2">
    <source>
        <dbReference type="ARBA" id="ARBA00004370"/>
    </source>
</evidence>
<comment type="caution">
    <text evidence="13">The sequence shown here is derived from an EMBL/GenBank/DDBJ whole genome shotgun (WGS) entry which is preliminary data.</text>
</comment>
<feature type="binding site" evidence="11">
    <location>
        <position position="277"/>
    </location>
    <ligand>
        <name>FMN</name>
        <dbReference type="ChEBI" id="CHEBI:58210"/>
    </ligand>
</feature>
<evidence type="ECO:0000256" key="1">
    <source>
        <dbReference type="ARBA" id="ARBA00003125"/>
    </source>
</evidence>